<evidence type="ECO:0000259" key="3">
    <source>
        <dbReference type="PROSITE" id="PS51186"/>
    </source>
</evidence>
<dbReference type="PANTHER" id="PTHR10908:SF0">
    <property type="entry name" value="SEROTONIN N-ACETYLTRANSFERASE"/>
    <property type="match status" value="1"/>
</dbReference>
<evidence type="ECO:0000313" key="4">
    <source>
        <dbReference type="EMBL" id="HJG41767.1"/>
    </source>
</evidence>
<comment type="caution">
    <text evidence="4">The sequence shown here is derived from an EMBL/GenBank/DDBJ whole genome shotgun (WGS) entry which is preliminary data.</text>
</comment>
<dbReference type="AlphaFoldDB" id="A0A921IX05"/>
<name>A0A921IX05_9BIFI</name>
<keyword evidence="1 4" id="KW-0808">Transferase</keyword>
<dbReference type="InterPro" id="IPR016181">
    <property type="entry name" value="Acyl_CoA_acyltransferase"/>
</dbReference>
<dbReference type="InterPro" id="IPR000182">
    <property type="entry name" value="GNAT_dom"/>
</dbReference>
<reference evidence="4" key="2">
    <citation type="submission" date="2021-09" db="EMBL/GenBank/DDBJ databases">
        <authorList>
            <person name="Gilroy R."/>
        </authorList>
    </citation>
    <scope>NUCLEOTIDE SEQUENCE</scope>
    <source>
        <strain evidence="4">ChiBcolR7-4860</strain>
    </source>
</reference>
<dbReference type="InterPro" id="IPR051635">
    <property type="entry name" value="SNAT-like"/>
</dbReference>
<feature type="domain" description="N-acetyltransferase" evidence="3">
    <location>
        <begin position="3"/>
        <end position="182"/>
    </location>
</feature>
<keyword evidence="2 4" id="KW-0012">Acyltransferase</keyword>
<dbReference type="GO" id="GO:0008080">
    <property type="term" value="F:N-acetyltransferase activity"/>
    <property type="evidence" value="ECO:0007669"/>
    <property type="project" value="UniProtKB-ARBA"/>
</dbReference>
<evidence type="ECO:0000313" key="5">
    <source>
        <dbReference type="Proteomes" id="UP000786560"/>
    </source>
</evidence>
<evidence type="ECO:0000256" key="1">
    <source>
        <dbReference type="ARBA" id="ARBA00022679"/>
    </source>
</evidence>
<reference evidence="4" key="1">
    <citation type="journal article" date="2021" name="PeerJ">
        <title>Extensive microbial diversity within the chicken gut microbiome revealed by metagenomics and culture.</title>
        <authorList>
            <person name="Gilroy R."/>
            <person name="Ravi A."/>
            <person name="Getino M."/>
            <person name="Pursley I."/>
            <person name="Horton D.L."/>
            <person name="Alikhan N.F."/>
            <person name="Baker D."/>
            <person name="Gharbi K."/>
            <person name="Hall N."/>
            <person name="Watson M."/>
            <person name="Adriaenssens E.M."/>
            <person name="Foster-Nyarko E."/>
            <person name="Jarju S."/>
            <person name="Secka A."/>
            <person name="Antonio M."/>
            <person name="Oren A."/>
            <person name="Chaudhuri R.R."/>
            <person name="La Ragione R."/>
            <person name="Hildebrand F."/>
            <person name="Pallen M.J."/>
        </authorList>
    </citation>
    <scope>NUCLEOTIDE SEQUENCE</scope>
    <source>
        <strain evidence="4">ChiBcolR7-4860</strain>
    </source>
</reference>
<protein>
    <submittedName>
        <fullName evidence="4">GNAT family N-acetyltransferase</fullName>
        <ecNumber evidence="4">2.3.1.-</ecNumber>
    </submittedName>
</protein>
<dbReference type="Gene3D" id="3.40.630.30">
    <property type="match status" value="1"/>
</dbReference>
<dbReference type="EMBL" id="DYUX01000019">
    <property type="protein sequence ID" value="HJG41767.1"/>
    <property type="molecule type" value="Genomic_DNA"/>
</dbReference>
<dbReference type="EC" id="2.3.1.-" evidence="4"/>
<dbReference type="SUPFAM" id="SSF55729">
    <property type="entry name" value="Acyl-CoA N-acyltransferases (Nat)"/>
    <property type="match status" value="1"/>
</dbReference>
<sequence>MPMRIRHATLDDATAIASVEAACFPAAEAASEREVRTRLAVYPNHFWLMVDTAATEHGNEADDAGVASDTVRDGLLVAFVNGFVTDEADLTDEMYEDASMHDEHGAWQMIFGVDTAPEYRHHGYASMLLRAAIEDARAAGRAGLVLTCKDRLIGFYERLGFVNEGVSGSTHGDVTWYQMRLRF</sequence>
<dbReference type="Proteomes" id="UP000786560">
    <property type="component" value="Unassembled WGS sequence"/>
</dbReference>
<organism evidence="4 5">
    <name type="scientific">Bifidobacterium pullorum subsp. gallinarum</name>
    <dbReference type="NCBI Taxonomy" id="78344"/>
    <lineage>
        <taxon>Bacteria</taxon>
        <taxon>Bacillati</taxon>
        <taxon>Actinomycetota</taxon>
        <taxon>Actinomycetes</taxon>
        <taxon>Bifidobacteriales</taxon>
        <taxon>Bifidobacteriaceae</taxon>
        <taxon>Bifidobacterium</taxon>
    </lineage>
</organism>
<dbReference type="PANTHER" id="PTHR10908">
    <property type="entry name" value="SEROTONIN N-ACETYLTRANSFERASE"/>
    <property type="match status" value="1"/>
</dbReference>
<dbReference type="PROSITE" id="PS51186">
    <property type="entry name" value="GNAT"/>
    <property type="match status" value="1"/>
</dbReference>
<dbReference type="Pfam" id="PF00583">
    <property type="entry name" value="Acetyltransf_1"/>
    <property type="match status" value="1"/>
</dbReference>
<dbReference type="CDD" id="cd04301">
    <property type="entry name" value="NAT_SF"/>
    <property type="match status" value="1"/>
</dbReference>
<dbReference type="RefSeq" id="WP_278711257.1">
    <property type="nucleotide sequence ID" value="NZ_DYUX01000019.1"/>
</dbReference>
<evidence type="ECO:0000256" key="2">
    <source>
        <dbReference type="ARBA" id="ARBA00023315"/>
    </source>
</evidence>
<gene>
    <name evidence="4" type="ORF">K8U73_05195</name>
</gene>
<proteinExistence type="predicted"/>
<accession>A0A921IX05</accession>